<dbReference type="FunFam" id="3.30.980.10:FF:000004">
    <property type="entry name" value="Alanine--tRNA ligase, cytoplasmic"/>
    <property type="match status" value="1"/>
</dbReference>
<evidence type="ECO:0000256" key="6">
    <source>
        <dbReference type="ARBA" id="ARBA00022840"/>
    </source>
</evidence>
<keyword evidence="5" id="KW-0547">Nucleotide-binding</keyword>
<dbReference type="InterPro" id="IPR018164">
    <property type="entry name" value="Ala-tRNA-synth_IIc_N"/>
</dbReference>
<dbReference type="PANTHER" id="PTHR11777">
    <property type="entry name" value="ALANYL-TRNA SYNTHETASE"/>
    <property type="match status" value="1"/>
</dbReference>
<evidence type="ECO:0000313" key="12">
    <source>
        <dbReference type="Proteomes" id="UP000179686"/>
    </source>
</evidence>
<dbReference type="SUPFAM" id="SSF55186">
    <property type="entry name" value="ThrRS/AlaRS common domain"/>
    <property type="match status" value="1"/>
</dbReference>
<gene>
    <name evidence="11" type="ORF">A3J61_00435</name>
</gene>
<evidence type="ECO:0000256" key="5">
    <source>
        <dbReference type="ARBA" id="ARBA00022741"/>
    </source>
</evidence>
<dbReference type="SUPFAM" id="SSF55681">
    <property type="entry name" value="Class II aaRS and biotin synthetases"/>
    <property type="match status" value="1"/>
</dbReference>
<dbReference type="InterPro" id="IPR012947">
    <property type="entry name" value="tRNA_SAD"/>
</dbReference>
<keyword evidence="9" id="KW-0030">Aminoacyl-tRNA synthetase</keyword>
<dbReference type="InterPro" id="IPR018165">
    <property type="entry name" value="Ala-tRNA-synth_IIc_core"/>
</dbReference>
<dbReference type="GO" id="GO:0005737">
    <property type="term" value="C:cytoplasm"/>
    <property type="evidence" value="ECO:0007669"/>
    <property type="project" value="InterPro"/>
</dbReference>
<dbReference type="STRING" id="1801752.A3J61_00435"/>
<proteinExistence type="inferred from homology"/>
<evidence type="ECO:0000256" key="2">
    <source>
        <dbReference type="ARBA" id="ARBA00013168"/>
    </source>
</evidence>
<dbReference type="InterPro" id="IPR045864">
    <property type="entry name" value="aa-tRNA-synth_II/BPL/LPL"/>
</dbReference>
<evidence type="ECO:0000256" key="3">
    <source>
        <dbReference type="ARBA" id="ARBA00022555"/>
    </source>
</evidence>
<dbReference type="AlphaFoldDB" id="A0A1F6VRB1"/>
<keyword evidence="7" id="KW-0694">RNA-binding</keyword>
<dbReference type="GO" id="GO:0000049">
    <property type="term" value="F:tRNA binding"/>
    <property type="evidence" value="ECO:0007669"/>
    <property type="project" value="UniProtKB-KW"/>
</dbReference>
<dbReference type="CDD" id="cd00673">
    <property type="entry name" value="AlaRS_core"/>
    <property type="match status" value="1"/>
</dbReference>
<dbReference type="GO" id="GO:0006419">
    <property type="term" value="P:alanyl-tRNA aminoacylation"/>
    <property type="evidence" value="ECO:0007669"/>
    <property type="project" value="InterPro"/>
</dbReference>
<dbReference type="EMBL" id="MFUC01000010">
    <property type="protein sequence ID" value="OGI72178.1"/>
    <property type="molecule type" value="Genomic_DNA"/>
</dbReference>
<dbReference type="GO" id="GO:0002161">
    <property type="term" value="F:aminoacyl-tRNA deacylase activity"/>
    <property type="evidence" value="ECO:0007669"/>
    <property type="project" value="TreeGrafter"/>
</dbReference>
<comment type="caution">
    <text evidence="11">The sequence shown here is derived from an EMBL/GenBank/DDBJ whole genome shotgun (WGS) entry which is preliminary data.</text>
</comment>
<keyword evidence="3" id="KW-0820">tRNA-binding</keyword>
<dbReference type="SUPFAM" id="SSF101353">
    <property type="entry name" value="Putative anticodon-binding domain of alanyl-tRNA synthetase (AlaRS)"/>
    <property type="match status" value="1"/>
</dbReference>
<dbReference type="GO" id="GO:0005524">
    <property type="term" value="F:ATP binding"/>
    <property type="evidence" value="ECO:0007669"/>
    <property type="project" value="UniProtKB-KW"/>
</dbReference>
<feature type="domain" description="Alanyl-transfer RNA synthetases family profile" evidence="10">
    <location>
        <begin position="2"/>
        <end position="585"/>
    </location>
</feature>
<dbReference type="InterPro" id="IPR018163">
    <property type="entry name" value="Thr/Ala-tRNA-synth_IIc_edit"/>
</dbReference>
<name>A0A1F6VRB1_9BACT</name>
<accession>A0A1F6VRB1</accession>
<dbReference type="Pfam" id="PF01411">
    <property type="entry name" value="tRNA-synt_2c"/>
    <property type="match status" value="1"/>
</dbReference>
<dbReference type="InterPro" id="IPR018162">
    <property type="entry name" value="Ala-tRNA-ligase_IIc_anticod-bd"/>
</dbReference>
<dbReference type="PROSITE" id="PS50860">
    <property type="entry name" value="AA_TRNA_LIGASE_II_ALA"/>
    <property type="match status" value="1"/>
</dbReference>
<dbReference type="Pfam" id="PF07973">
    <property type="entry name" value="tRNA_SAD"/>
    <property type="match status" value="1"/>
</dbReference>
<evidence type="ECO:0000256" key="9">
    <source>
        <dbReference type="ARBA" id="ARBA00023146"/>
    </source>
</evidence>
<reference evidence="11 12" key="1">
    <citation type="journal article" date="2016" name="Nat. Commun.">
        <title>Thousands of microbial genomes shed light on interconnected biogeochemical processes in an aquifer system.</title>
        <authorList>
            <person name="Anantharaman K."/>
            <person name="Brown C.T."/>
            <person name="Hug L.A."/>
            <person name="Sharon I."/>
            <person name="Castelle C.J."/>
            <person name="Probst A.J."/>
            <person name="Thomas B.C."/>
            <person name="Singh A."/>
            <person name="Wilkins M.J."/>
            <person name="Karaoz U."/>
            <person name="Brodie E.L."/>
            <person name="Williams K.H."/>
            <person name="Hubbard S.S."/>
            <person name="Banfield J.F."/>
        </authorList>
    </citation>
    <scope>NUCLEOTIDE SEQUENCE [LARGE SCALE GENOMIC DNA]</scope>
</reference>
<sequence length="585" mass="66737">MLSSNEIRQKFLDFFQKRGHKILPSASLVPENDPSVLFNTAGMQPLVPYLMGQKHPLGNRLVNIQKCVRTQDIDEVGDNTHDTFFEMMGNWSLGDYFKEDAIKWSYEFLTNTDEGLGLDPKRLYVTCFEGDENAPKDTEAFEIWKKYIPENRIYFMSAKSNWWSVGDNGPCGPDTEMFYDVTSEGLGDLTKEEYIQADEEQKVVEIWNDVFMQYEKRDGKVIGKLSQTNVDTGSGLERIVMAVQGKDNIFDTDLFEKIMSKINELTNNENTRAKRIVADHIRTSVLMISDSVVPGNSGRGYILRRLLRRAIRFSDVLEFKHGGTESCLRYVAQEVVNKYEDVYENVKLLESKILVEIGKEEKRFRLTLKNGLKEFEKGIDPFILATTYGFPIELTLELAKEKSIEIDLADFNTKMAEHQKLSQTASAGMFKGGLANHNEETVKLHTAHHLLLAALQQVLGKSVKQRGSNITEERLRIDFTFDRKMTDEEKKQVEDIVNEKIKAGLNVLRREMPLIEAEKLGAEMEFGAKYPEVVSVYFIEGTEGVFSIEFCGGPHVTNTNELKTFKIQKEEAVAQGIRRIKAALF</sequence>
<comment type="similarity">
    <text evidence="1">Belongs to the class-II aminoacyl-tRNA synthetase family.</text>
</comment>
<dbReference type="Gene3D" id="3.30.54.20">
    <property type="match status" value="1"/>
</dbReference>
<dbReference type="NCBIfam" id="NF002436">
    <property type="entry name" value="PRK01584.1"/>
    <property type="match status" value="1"/>
</dbReference>
<evidence type="ECO:0000256" key="7">
    <source>
        <dbReference type="ARBA" id="ARBA00022884"/>
    </source>
</evidence>
<evidence type="ECO:0000259" key="10">
    <source>
        <dbReference type="PROSITE" id="PS50860"/>
    </source>
</evidence>
<keyword evidence="6" id="KW-0067">ATP-binding</keyword>
<evidence type="ECO:0000313" key="11">
    <source>
        <dbReference type="EMBL" id="OGI72178.1"/>
    </source>
</evidence>
<evidence type="ECO:0000256" key="4">
    <source>
        <dbReference type="ARBA" id="ARBA00022598"/>
    </source>
</evidence>
<dbReference type="InterPro" id="IPR050058">
    <property type="entry name" value="Ala-tRNA_ligase"/>
</dbReference>
<keyword evidence="4" id="KW-0436">Ligase</keyword>
<dbReference type="GO" id="GO:0004813">
    <property type="term" value="F:alanine-tRNA ligase activity"/>
    <property type="evidence" value="ECO:0007669"/>
    <property type="project" value="UniProtKB-EC"/>
</dbReference>
<dbReference type="PANTHER" id="PTHR11777:SF9">
    <property type="entry name" value="ALANINE--TRNA LIGASE, CYTOPLASMIC"/>
    <property type="match status" value="1"/>
</dbReference>
<dbReference type="Gene3D" id="3.30.980.10">
    <property type="entry name" value="Threonyl-trna Synthetase, Chain A, domain 2"/>
    <property type="match status" value="1"/>
</dbReference>
<evidence type="ECO:0000256" key="1">
    <source>
        <dbReference type="ARBA" id="ARBA00008226"/>
    </source>
</evidence>
<organism evidence="11 12">
    <name type="scientific">Candidatus Nomurabacteria bacterium RIFCSPHIGHO2_02_FULL_38_15</name>
    <dbReference type="NCBI Taxonomy" id="1801752"/>
    <lineage>
        <taxon>Bacteria</taxon>
        <taxon>Candidatus Nomuraibacteriota</taxon>
    </lineage>
</organism>
<evidence type="ECO:0000256" key="8">
    <source>
        <dbReference type="ARBA" id="ARBA00022917"/>
    </source>
</evidence>
<dbReference type="EC" id="6.1.1.7" evidence="2"/>
<dbReference type="Proteomes" id="UP000179686">
    <property type="component" value="Unassembled WGS sequence"/>
</dbReference>
<dbReference type="InterPro" id="IPR002318">
    <property type="entry name" value="Ala-tRNA-lgiase_IIc"/>
</dbReference>
<keyword evidence="8" id="KW-0648">Protein biosynthesis</keyword>
<dbReference type="Gene3D" id="3.30.930.10">
    <property type="entry name" value="Bira Bifunctional Protein, Domain 2"/>
    <property type="match status" value="1"/>
</dbReference>
<dbReference type="PRINTS" id="PR00980">
    <property type="entry name" value="TRNASYNTHALA"/>
</dbReference>
<protein>
    <recommendedName>
        <fullName evidence="2">alanine--tRNA ligase</fullName>
        <ecNumber evidence="2">6.1.1.7</ecNumber>
    </recommendedName>
</protein>
<dbReference type="SMART" id="SM00863">
    <property type="entry name" value="tRNA_SAD"/>
    <property type="match status" value="1"/>
</dbReference>